<protein>
    <recommendedName>
        <fullName evidence="3">ABC transporter substrate-binding protein</fullName>
    </recommendedName>
</protein>
<reference evidence="1" key="1">
    <citation type="submission" date="2017-12" db="EMBL/GenBank/DDBJ databases">
        <authorList>
            <person name="Thomas-White K."/>
            <person name="Wolfe A.J."/>
        </authorList>
    </citation>
    <scope>NUCLEOTIDE SEQUENCE</scope>
    <source>
        <strain evidence="1">UMB0043</strain>
    </source>
</reference>
<comment type="caution">
    <text evidence="1">The sequence shown here is derived from an EMBL/GenBank/DDBJ whole genome shotgun (WGS) entry which is preliminary data.</text>
</comment>
<sequence>MAYFGQVYRTGSQLNRSGTGTPEMDKKIDELSQIADPKEQIKESNKLEKEALAQYGIMPMYNGPDMVATTPDIANFGAKSVAVIEVENIGYVK</sequence>
<dbReference type="SUPFAM" id="SSF53850">
    <property type="entry name" value="Periplasmic binding protein-like II"/>
    <property type="match status" value="1"/>
</dbReference>
<dbReference type="Proteomes" id="UP000235104">
    <property type="component" value="Unassembled WGS sequence"/>
</dbReference>
<dbReference type="EMBL" id="PKHR02000011">
    <property type="protein sequence ID" value="MEM5985129.1"/>
    <property type="molecule type" value="Genomic_DNA"/>
</dbReference>
<name>A0ABU9UFY6_9CORY</name>
<proteinExistence type="predicted"/>
<dbReference type="Gene3D" id="3.10.105.10">
    <property type="entry name" value="Dipeptide-binding Protein, Domain 3"/>
    <property type="match status" value="1"/>
</dbReference>
<gene>
    <name evidence="1" type="ORF">CYJ44_003020</name>
</gene>
<evidence type="ECO:0008006" key="3">
    <source>
        <dbReference type="Google" id="ProtNLM"/>
    </source>
</evidence>
<organism evidence="1 2">
    <name type="scientific">Corynebacterium hesseae</name>
    <dbReference type="NCBI Taxonomy" id="2913502"/>
    <lineage>
        <taxon>Bacteria</taxon>
        <taxon>Bacillati</taxon>
        <taxon>Actinomycetota</taxon>
        <taxon>Actinomycetes</taxon>
        <taxon>Mycobacteriales</taxon>
        <taxon>Corynebacteriaceae</taxon>
        <taxon>Corynebacterium</taxon>
    </lineage>
</organism>
<evidence type="ECO:0000313" key="1">
    <source>
        <dbReference type="EMBL" id="MEM5985129.1"/>
    </source>
</evidence>
<dbReference type="RefSeq" id="WP_239248892.1">
    <property type="nucleotide sequence ID" value="NZ_PKHR02000011.1"/>
</dbReference>
<accession>A0ABU9UFY6</accession>
<keyword evidence="2" id="KW-1185">Reference proteome</keyword>
<evidence type="ECO:0000313" key="2">
    <source>
        <dbReference type="Proteomes" id="UP000235104"/>
    </source>
</evidence>